<dbReference type="Proteomes" id="UP001064048">
    <property type="component" value="Chromosome 11"/>
</dbReference>
<organism evidence="1 2">
    <name type="scientific">Choristoneura fumiferana</name>
    <name type="common">Spruce budworm moth</name>
    <name type="synonym">Archips fumiferana</name>
    <dbReference type="NCBI Taxonomy" id="7141"/>
    <lineage>
        <taxon>Eukaryota</taxon>
        <taxon>Metazoa</taxon>
        <taxon>Ecdysozoa</taxon>
        <taxon>Arthropoda</taxon>
        <taxon>Hexapoda</taxon>
        <taxon>Insecta</taxon>
        <taxon>Pterygota</taxon>
        <taxon>Neoptera</taxon>
        <taxon>Endopterygota</taxon>
        <taxon>Lepidoptera</taxon>
        <taxon>Glossata</taxon>
        <taxon>Ditrysia</taxon>
        <taxon>Tortricoidea</taxon>
        <taxon>Tortricidae</taxon>
        <taxon>Tortricinae</taxon>
        <taxon>Choristoneura</taxon>
    </lineage>
</organism>
<protein>
    <submittedName>
        <fullName evidence="1">Uncharacterized protein</fullName>
    </submittedName>
</protein>
<evidence type="ECO:0000313" key="2">
    <source>
        <dbReference type="Proteomes" id="UP001064048"/>
    </source>
</evidence>
<proteinExistence type="predicted"/>
<reference evidence="1 2" key="1">
    <citation type="journal article" date="2022" name="Genome Biol. Evol.">
        <title>The Spruce Budworm Genome: Reconstructing the Evolutionary History of Antifreeze Proteins.</title>
        <authorList>
            <person name="Beliveau C."/>
            <person name="Gagne P."/>
            <person name="Picq S."/>
            <person name="Vernygora O."/>
            <person name="Keeling C.I."/>
            <person name="Pinkney K."/>
            <person name="Doucet D."/>
            <person name="Wen F."/>
            <person name="Johnston J.S."/>
            <person name="Maaroufi H."/>
            <person name="Boyle B."/>
            <person name="Laroche J."/>
            <person name="Dewar K."/>
            <person name="Juretic N."/>
            <person name="Blackburn G."/>
            <person name="Nisole A."/>
            <person name="Brunet B."/>
            <person name="Brandao M."/>
            <person name="Lumley L."/>
            <person name="Duan J."/>
            <person name="Quan G."/>
            <person name="Lucarotti C.J."/>
            <person name="Roe A.D."/>
            <person name="Sperling F.A.H."/>
            <person name="Levesque R.C."/>
            <person name="Cusson M."/>
        </authorList>
    </citation>
    <scope>NUCLEOTIDE SEQUENCE [LARGE SCALE GENOMIC DNA]</scope>
    <source>
        <strain evidence="1">Glfc:IPQL:Cfum</strain>
    </source>
</reference>
<dbReference type="EMBL" id="CM046111">
    <property type="protein sequence ID" value="KAI8425412.1"/>
    <property type="molecule type" value="Genomic_DNA"/>
</dbReference>
<keyword evidence="2" id="KW-1185">Reference proteome</keyword>
<name>A0ACC0JMR9_CHOFU</name>
<evidence type="ECO:0000313" key="1">
    <source>
        <dbReference type="EMBL" id="KAI8425412.1"/>
    </source>
</evidence>
<comment type="caution">
    <text evidence="1">The sequence shown here is derived from an EMBL/GenBank/DDBJ whole genome shotgun (WGS) entry which is preliminary data.</text>
</comment>
<gene>
    <name evidence="1" type="ORF">MSG28_007160</name>
</gene>
<accession>A0ACC0JMR9</accession>
<sequence length="368" mass="42063">MDDFSNACRCCLLNVGPLKPLFGSSLDTMLTDLMGFQIKRNDGYPQQICTRCIRNLSSAHNFYQTVNKSHKTVEEKCDVIKRAISKESSADFAIPEVEDKKTRAITAVAVACQTEEMFFQKLMLANVQLSRVEPESYEMPEEEYVMVSGPECEDATETKYVDTEEFEAYEELPDARSGYKCPQCLHVADNQEDLKEHVASHVSGAAGAAEDTTPAQLCNICQTFKCRTSLYKHLRFHSGHIFQCKYCDKRFAEQSTLKVHLITHSLSNARPFDCSLCERRFSQKAALRKHERAMHAPERPVLSCKQCDSTFLYKISLNKHILRHHSSTRCNLCDSEFSGIKALERHLKTHKQSKTFTYEAEYLEFDDL</sequence>